<sequence length="267" mass="29041">MIEWRQRLPGAAVVALVATLLLAGCASGPSPDRAATRDAVPRDEPYSSRGNPDSYSVLGKRYTVLASNTGFRERGLASWYGNKFHGRLTSSGEPYDMYKMTAAHKSLRLPTYVRVTNLDNGKSVVVRVNDRGPFVDGRIIDLSYAAAHKIEMTGKGTVPVEIEVVGPDDTRTATRNSASSGNRSGRAMPNARWGENVFVQVGAFRDADNAEEIGARLRRAGLSTVSQSAGGWTRVRVGPLASADEFDAVRERLRQLGFHETTMVVKK</sequence>
<dbReference type="GO" id="GO:0071555">
    <property type="term" value="P:cell wall organization"/>
    <property type="evidence" value="ECO:0007669"/>
    <property type="project" value="UniProtKB-KW"/>
</dbReference>
<comment type="similarity">
    <text evidence="4 5">Belongs to the RlpA family.</text>
</comment>
<dbReference type="FunFam" id="2.40.40.10:FF:000003">
    <property type="entry name" value="Endolytic peptidoglycan transglycosylase RlpA"/>
    <property type="match status" value="1"/>
</dbReference>
<keyword evidence="4" id="KW-0564">Palmitate</keyword>
<keyword evidence="4" id="KW-1003">Cell membrane</keyword>
<evidence type="ECO:0000313" key="9">
    <source>
        <dbReference type="EMBL" id="QGT79514.1"/>
    </source>
</evidence>
<keyword evidence="2 4" id="KW-0456">Lyase</keyword>
<keyword evidence="10" id="KW-1185">Reference proteome</keyword>
<evidence type="ECO:0000256" key="7">
    <source>
        <dbReference type="SAM" id="SignalP"/>
    </source>
</evidence>
<evidence type="ECO:0000259" key="8">
    <source>
        <dbReference type="PROSITE" id="PS51724"/>
    </source>
</evidence>
<evidence type="ECO:0000256" key="5">
    <source>
        <dbReference type="RuleBase" id="RU003495"/>
    </source>
</evidence>
<evidence type="ECO:0000313" key="10">
    <source>
        <dbReference type="Proteomes" id="UP000427716"/>
    </source>
</evidence>
<evidence type="ECO:0000256" key="3">
    <source>
        <dbReference type="ARBA" id="ARBA00023316"/>
    </source>
</evidence>
<evidence type="ECO:0000256" key="6">
    <source>
        <dbReference type="SAM" id="MobiDB-lite"/>
    </source>
</evidence>
<evidence type="ECO:0000256" key="1">
    <source>
        <dbReference type="ARBA" id="ARBA00022729"/>
    </source>
</evidence>
<dbReference type="GO" id="GO:0000270">
    <property type="term" value="P:peptidoglycan metabolic process"/>
    <property type="evidence" value="ECO:0007669"/>
    <property type="project" value="UniProtKB-UniRule"/>
</dbReference>
<comment type="subcellular location">
    <subcellularLocation>
        <location evidence="4">Cell membrane</location>
        <topology evidence="4">Lipid-anchor</topology>
    </subcellularLocation>
</comment>
<dbReference type="Proteomes" id="UP000427716">
    <property type="component" value="Chromosome"/>
</dbReference>
<dbReference type="PANTHER" id="PTHR34183">
    <property type="entry name" value="ENDOLYTIC PEPTIDOGLYCAN TRANSGLYCOSYLASE RLPA"/>
    <property type="match status" value="1"/>
</dbReference>
<feature type="domain" description="SPOR" evidence="8">
    <location>
        <begin position="191"/>
        <end position="267"/>
    </location>
</feature>
<dbReference type="InterPro" id="IPR009009">
    <property type="entry name" value="RlpA-like_DPBB"/>
</dbReference>
<evidence type="ECO:0000256" key="2">
    <source>
        <dbReference type="ARBA" id="ARBA00023239"/>
    </source>
</evidence>
<dbReference type="SUPFAM" id="SSF50685">
    <property type="entry name" value="Barwin-like endoglucanases"/>
    <property type="match status" value="1"/>
</dbReference>
<keyword evidence="1 7" id="KW-0732">Signal</keyword>
<keyword evidence="3 4" id="KW-0961">Cell wall biogenesis/degradation</keyword>
<dbReference type="InterPro" id="IPR036680">
    <property type="entry name" value="SPOR-like_sf"/>
</dbReference>
<proteinExistence type="inferred from homology"/>
<feature type="compositionally biased region" description="Low complexity" evidence="6">
    <location>
        <begin position="175"/>
        <end position="187"/>
    </location>
</feature>
<dbReference type="InterPro" id="IPR034718">
    <property type="entry name" value="RlpA"/>
</dbReference>
<dbReference type="Gene3D" id="3.30.70.1070">
    <property type="entry name" value="Sporulation related repeat"/>
    <property type="match status" value="1"/>
</dbReference>
<reference evidence="9 10" key="1">
    <citation type="submission" date="2019-11" db="EMBL/GenBank/DDBJ databases">
        <authorList>
            <person name="Zhang J."/>
            <person name="Sun C."/>
        </authorList>
    </citation>
    <scope>NUCLEOTIDE SEQUENCE [LARGE SCALE GENOMIC DNA]</scope>
    <source>
        <strain evidence="10">sp2</strain>
    </source>
</reference>
<organism evidence="9 10">
    <name type="scientific">Guyparkeria halophila</name>
    <dbReference type="NCBI Taxonomy" id="47960"/>
    <lineage>
        <taxon>Bacteria</taxon>
        <taxon>Pseudomonadati</taxon>
        <taxon>Pseudomonadota</taxon>
        <taxon>Gammaproteobacteria</taxon>
        <taxon>Chromatiales</taxon>
        <taxon>Thioalkalibacteraceae</taxon>
        <taxon>Guyparkeria</taxon>
    </lineage>
</organism>
<dbReference type="InterPro" id="IPR012997">
    <property type="entry name" value="RplA"/>
</dbReference>
<feature type="signal peptide" evidence="7">
    <location>
        <begin position="1"/>
        <end position="23"/>
    </location>
</feature>
<evidence type="ECO:0000256" key="4">
    <source>
        <dbReference type="HAMAP-Rule" id="MF_02071"/>
    </source>
</evidence>
<dbReference type="KEGG" id="ghl:GM160_01615"/>
<feature type="region of interest" description="Disordered" evidence="6">
    <location>
        <begin position="170"/>
        <end position="189"/>
    </location>
</feature>
<dbReference type="InterPro" id="IPR036908">
    <property type="entry name" value="RlpA-like_sf"/>
</dbReference>
<accession>A0A6I6D7N9</accession>
<dbReference type="NCBIfam" id="TIGR00413">
    <property type="entry name" value="rlpA"/>
    <property type="match status" value="1"/>
</dbReference>
<keyword evidence="4" id="KW-0472">Membrane</keyword>
<dbReference type="PANTHER" id="PTHR34183:SF1">
    <property type="entry name" value="ENDOLYTIC PEPTIDOGLYCAN TRANSGLYCOSYLASE RLPA"/>
    <property type="match status" value="1"/>
</dbReference>
<dbReference type="InterPro" id="IPR007730">
    <property type="entry name" value="SPOR-like_dom"/>
</dbReference>
<dbReference type="CDD" id="cd22268">
    <property type="entry name" value="DPBB_RlpA-like"/>
    <property type="match status" value="1"/>
</dbReference>
<keyword evidence="4" id="KW-0449">Lipoprotein</keyword>
<dbReference type="Gene3D" id="2.40.40.10">
    <property type="entry name" value="RlpA-like domain"/>
    <property type="match status" value="1"/>
</dbReference>
<dbReference type="Pfam" id="PF03330">
    <property type="entry name" value="DPBB_1"/>
    <property type="match status" value="1"/>
</dbReference>
<dbReference type="AlphaFoldDB" id="A0A6I6D7N9"/>
<name>A0A6I6D7N9_9GAMM</name>
<dbReference type="PROSITE" id="PS51257">
    <property type="entry name" value="PROKAR_LIPOPROTEIN"/>
    <property type="match status" value="1"/>
</dbReference>
<dbReference type="HAMAP" id="MF_02071">
    <property type="entry name" value="RlpA"/>
    <property type="match status" value="1"/>
</dbReference>
<feature type="region of interest" description="Disordered" evidence="6">
    <location>
        <begin position="28"/>
        <end position="52"/>
    </location>
</feature>
<comment type="function">
    <text evidence="4">Lytic transglycosylase with a strong preference for naked glycan strands that lack stem peptides.</text>
</comment>
<gene>
    <name evidence="4" type="primary">rlpA</name>
    <name evidence="9" type="ORF">GM160_01615</name>
</gene>
<dbReference type="GO" id="GO:0008932">
    <property type="term" value="F:lytic endotransglycosylase activity"/>
    <property type="evidence" value="ECO:0007669"/>
    <property type="project" value="UniProtKB-UniRule"/>
</dbReference>
<dbReference type="SUPFAM" id="SSF110997">
    <property type="entry name" value="Sporulation related repeat"/>
    <property type="match status" value="1"/>
</dbReference>
<dbReference type="GO" id="GO:0009279">
    <property type="term" value="C:cell outer membrane"/>
    <property type="evidence" value="ECO:0007669"/>
    <property type="project" value="TreeGrafter"/>
</dbReference>
<dbReference type="EMBL" id="CP046415">
    <property type="protein sequence ID" value="QGT79514.1"/>
    <property type="molecule type" value="Genomic_DNA"/>
</dbReference>
<dbReference type="EC" id="4.2.2.-" evidence="4"/>
<dbReference type="GO" id="GO:0005886">
    <property type="term" value="C:plasma membrane"/>
    <property type="evidence" value="ECO:0007669"/>
    <property type="project" value="UniProtKB-SubCell"/>
</dbReference>
<feature type="chain" id="PRO_5026406649" description="Endolytic peptidoglycan transglycosylase RlpA" evidence="7">
    <location>
        <begin position="24"/>
        <end position="267"/>
    </location>
</feature>
<dbReference type="GO" id="GO:0042834">
    <property type="term" value="F:peptidoglycan binding"/>
    <property type="evidence" value="ECO:0007669"/>
    <property type="project" value="InterPro"/>
</dbReference>
<dbReference type="PROSITE" id="PS51724">
    <property type="entry name" value="SPOR"/>
    <property type="match status" value="1"/>
</dbReference>
<dbReference type="Pfam" id="PF05036">
    <property type="entry name" value="SPOR"/>
    <property type="match status" value="1"/>
</dbReference>
<feature type="compositionally biased region" description="Basic and acidic residues" evidence="6">
    <location>
        <begin position="34"/>
        <end position="46"/>
    </location>
</feature>
<protein>
    <recommendedName>
        <fullName evidence="4">Endolytic peptidoglycan transglycosylase RlpA</fullName>
        <ecNumber evidence="4">4.2.2.-</ecNumber>
    </recommendedName>
</protein>